<organism evidence="3 4">
    <name type="scientific">Trichoglossum hirsutum</name>
    <dbReference type="NCBI Taxonomy" id="265104"/>
    <lineage>
        <taxon>Eukaryota</taxon>
        <taxon>Fungi</taxon>
        <taxon>Dikarya</taxon>
        <taxon>Ascomycota</taxon>
        <taxon>Pezizomycotina</taxon>
        <taxon>Geoglossomycetes</taxon>
        <taxon>Geoglossales</taxon>
        <taxon>Geoglossaceae</taxon>
        <taxon>Trichoglossum</taxon>
    </lineage>
</organism>
<reference evidence="3" key="1">
    <citation type="submission" date="2021-03" db="EMBL/GenBank/DDBJ databases">
        <title>Comparative genomics and phylogenomic investigation of the class Geoglossomycetes provide insights into ecological specialization and systematics.</title>
        <authorList>
            <person name="Melie T."/>
            <person name="Pirro S."/>
            <person name="Miller A.N."/>
            <person name="Quandt A."/>
        </authorList>
    </citation>
    <scope>NUCLEOTIDE SEQUENCE</scope>
    <source>
        <strain evidence="3">CAQ_001_2017</strain>
    </source>
</reference>
<keyword evidence="2" id="KW-0472">Membrane</keyword>
<evidence type="ECO:0000313" key="3">
    <source>
        <dbReference type="EMBL" id="KAH0555834.1"/>
    </source>
</evidence>
<proteinExistence type="predicted"/>
<evidence type="ECO:0000313" key="4">
    <source>
        <dbReference type="Proteomes" id="UP000750711"/>
    </source>
</evidence>
<name>A0A9P8IHK5_9PEZI</name>
<dbReference type="AlphaFoldDB" id="A0A9P8IHK5"/>
<keyword evidence="2" id="KW-1133">Transmembrane helix</keyword>
<evidence type="ECO:0000256" key="1">
    <source>
        <dbReference type="SAM" id="MobiDB-lite"/>
    </source>
</evidence>
<keyword evidence="4" id="KW-1185">Reference proteome</keyword>
<feature type="compositionally biased region" description="Polar residues" evidence="1">
    <location>
        <begin position="56"/>
        <end position="73"/>
    </location>
</feature>
<dbReference type="Proteomes" id="UP000750711">
    <property type="component" value="Unassembled WGS sequence"/>
</dbReference>
<comment type="caution">
    <text evidence="3">The sequence shown here is derived from an EMBL/GenBank/DDBJ whole genome shotgun (WGS) entry which is preliminary data.</text>
</comment>
<protein>
    <submittedName>
        <fullName evidence="3">Uncharacterized protein</fullName>
    </submittedName>
</protein>
<gene>
    <name evidence="3" type="ORF">GP486_006221</name>
</gene>
<feature type="region of interest" description="Disordered" evidence="1">
    <location>
        <begin position="38"/>
        <end position="75"/>
    </location>
</feature>
<feature type="transmembrane region" description="Helical" evidence="2">
    <location>
        <begin position="113"/>
        <end position="133"/>
    </location>
</feature>
<dbReference type="EMBL" id="JAGHQM010001337">
    <property type="protein sequence ID" value="KAH0555834.1"/>
    <property type="molecule type" value="Genomic_DNA"/>
</dbReference>
<sequence>MSANYSGPLSDGTGYGTYGPSTNDKAGSYFQMRALHGGTGDRSDSTAAETGGNDALGNTSKQGSETPHQNENGLENLYGVNRSYSIIDTELQRPLTRLFDPKRQLLGLLAKGFARWTVTVLLVGAVIAVLKFYNRYQVMGKTRKHSLNLLLNIVSSQEWVSGLLPASQLTGPNQTAQAAVASLGLAYSLGTSQDAFIFHKGQVKKLVNLGAEQNTAHTYGDVSESYSSDLAGNDLAGKAFQGIYLDPLLFYGQTSEQAVFWQCIFYDRNMRLTASAYSNRSINTTVAAVGQRGHER</sequence>
<keyword evidence="2" id="KW-0812">Transmembrane</keyword>
<evidence type="ECO:0000256" key="2">
    <source>
        <dbReference type="SAM" id="Phobius"/>
    </source>
</evidence>
<accession>A0A9P8IHK5</accession>